<organism evidence="3 4">
    <name type="scientific">Aspergillus candidus</name>
    <dbReference type="NCBI Taxonomy" id="41067"/>
    <lineage>
        <taxon>Eukaryota</taxon>
        <taxon>Fungi</taxon>
        <taxon>Dikarya</taxon>
        <taxon>Ascomycota</taxon>
        <taxon>Pezizomycotina</taxon>
        <taxon>Eurotiomycetes</taxon>
        <taxon>Eurotiomycetidae</taxon>
        <taxon>Eurotiales</taxon>
        <taxon>Aspergillaceae</taxon>
        <taxon>Aspergillus</taxon>
        <taxon>Aspergillus subgen. Circumdati</taxon>
    </lineage>
</organism>
<keyword evidence="2" id="KW-0732">Signal</keyword>
<gene>
    <name evidence="3" type="ORF">BDW47DRAFT_108073</name>
</gene>
<dbReference type="GO" id="GO:0009277">
    <property type="term" value="C:fungal-type cell wall"/>
    <property type="evidence" value="ECO:0007669"/>
    <property type="project" value="InterPro"/>
</dbReference>
<dbReference type="EMBL" id="KZ559148">
    <property type="protein sequence ID" value="PLB36790.1"/>
    <property type="molecule type" value="Genomic_DNA"/>
</dbReference>
<keyword evidence="2" id="KW-0964">Secreted</keyword>
<proteinExistence type="inferred from homology"/>
<reference evidence="3 4" key="1">
    <citation type="submission" date="2017-12" db="EMBL/GenBank/DDBJ databases">
        <authorList>
            <consortium name="DOE Joint Genome Institute"/>
            <person name="Haridas S."/>
            <person name="Kjaerbolling I."/>
            <person name="Vesth T.C."/>
            <person name="Frisvad J.C."/>
            <person name="Nybo J.L."/>
            <person name="Theobald S."/>
            <person name="Kuo A."/>
            <person name="Bowyer P."/>
            <person name="Matsuda Y."/>
            <person name="Mondo S."/>
            <person name="Lyhne E.K."/>
            <person name="Kogle M.E."/>
            <person name="Clum A."/>
            <person name="Lipzen A."/>
            <person name="Salamov A."/>
            <person name="Ngan C.Y."/>
            <person name="Daum C."/>
            <person name="Chiniquy J."/>
            <person name="Barry K."/>
            <person name="LaButti K."/>
            <person name="Simmons B.A."/>
            <person name="Magnuson J.K."/>
            <person name="Mortensen U.H."/>
            <person name="Larsen T.O."/>
            <person name="Grigoriev I.V."/>
            <person name="Baker S.E."/>
            <person name="Andersen M.R."/>
            <person name="Nordberg H.P."/>
            <person name="Cantor M.N."/>
            <person name="Hua S.X."/>
        </authorList>
    </citation>
    <scope>NUCLEOTIDE SEQUENCE [LARGE SCALE GENOMIC DNA]</scope>
    <source>
        <strain evidence="3 4">CBS 102.13</strain>
    </source>
</reference>
<dbReference type="RefSeq" id="XP_024670802.1">
    <property type="nucleotide sequence ID" value="XM_024813152.1"/>
</dbReference>
<evidence type="ECO:0000313" key="4">
    <source>
        <dbReference type="Proteomes" id="UP000234585"/>
    </source>
</evidence>
<dbReference type="GO" id="GO:0005199">
    <property type="term" value="F:structural constituent of cell wall"/>
    <property type="evidence" value="ECO:0007669"/>
    <property type="project" value="InterPro"/>
</dbReference>
<comment type="similarity">
    <text evidence="2">Belongs to the fungal hydrophobin family.</text>
</comment>
<dbReference type="Proteomes" id="UP000234585">
    <property type="component" value="Unassembled WGS sequence"/>
</dbReference>
<keyword evidence="1 2" id="KW-1015">Disulfide bond</keyword>
<sequence length="153" mass="15627">MKFVITALLFASIAVAIPNSESVSDKVDNVKFPVDKKYTVKQAQAKCGNDASVSCCNKATYTHDINTANMGPPAGVIKTALGGGPGGDGLGLFGQCNDMIAKVPVLNVVGGGDNQLVAAKCKQNIACCQQDASQDSGNVVRVAIPCVALGSLI</sequence>
<feature type="chain" id="PRO_5013986677" description="Hydrophobin" evidence="2">
    <location>
        <begin position="17"/>
        <end position="153"/>
    </location>
</feature>
<dbReference type="InterPro" id="IPR001338">
    <property type="entry name" value="Class_I_Hydrophobin"/>
</dbReference>
<keyword evidence="4" id="KW-1185">Reference proteome</keyword>
<dbReference type="Pfam" id="PF01185">
    <property type="entry name" value="Hydrophobin"/>
    <property type="match status" value="1"/>
</dbReference>
<evidence type="ECO:0000256" key="1">
    <source>
        <dbReference type="ARBA" id="ARBA00023157"/>
    </source>
</evidence>
<protein>
    <recommendedName>
        <fullName evidence="2">Hydrophobin</fullName>
    </recommendedName>
</protein>
<name>A0A2I2F838_ASPCN</name>
<dbReference type="GeneID" id="36520312"/>
<feature type="signal peptide" evidence="2">
    <location>
        <begin position="1"/>
        <end position="16"/>
    </location>
</feature>
<keyword evidence="2" id="KW-0134">Cell wall</keyword>
<evidence type="ECO:0000256" key="2">
    <source>
        <dbReference type="RuleBase" id="RU365009"/>
    </source>
</evidence>
<dbReference type="SMART" id="SM00075">
    <property type="entry name" value="HYDRO"/>
    <property type="match status" value="1"/>
</dbReference>
<comment type="subcellular location">
    <subcellularLocation>
        <location evidence="2">Secreted</location>
        <location evidence="2">Cell wall</location>
    </subcellularLocation>
</comment>
<dbReference type="AlphaFoldDB" id="A0A2I2F838"/>
<dbReference type="OrthoDB" id="4225815at2759"/>
<evidence type="ECO:0000313" key="3">
    <source>
        <dbReference type="EMBL" id="PLB36790.1"/>
    </source>
</evidence>
<accession>A0A2I2F838</accession>